<dbReference type="InterPro" id="IPR051289">
    <property type="entry name" value="LAGLIDADG_Endonuclease"/>
</dbReference>
<feature type="domain" description="Homing endonuclease LAGLIDADG" evidence="1">
    <location>
        <begin position="38"/>
        <end position="129"/>
    </location>
</feature>
<keyword evidence="2" id="KW-0378">Hydrolase</keyword>
<sequence length="314" mass="37208">MPIARRQYAWLDKENYSSHQRLNEEYLKNNEDWFEQWLVGMTDGDGSFTIARQNDKWSLVFKITQSRYNLRLLYYIKRQLGVSTVTKDKTKGQILIRDRKKIAKFIIPIFDKYPLLTSKQFNYEKFKKAFYILEDSSLSREEKDNQLFYLKNKEVDPNYISPVWNKASLPLESVNDLNNVITKPWLVGFIEAEGSFYLVSKTATRTCHGFGLTQKLDSVVLQGIKLLLHIPNEVRYKPNHNHYILDTTNSRAIENIIIYFNNTMKGMKSVEYRIWARAYTKHKGDHEKLSKIRDIVRKLRSKLVETSHFEPFDK</sequence>
<evidence type="ECO:0000259" key="1">
    <source>
        <dbReference type="Pfam" id="PF00961"/>
    </source>
</evidence>
<dbReference type="GO" id="GO:0005739">
    <property type="term" value="C:mitochondrion"/>
    <property type="evidence" value="ECO:0007669"/>
    <property type="project" value="UniProtKB-ARBA"/>
</dbReference>
<dbReference type="PANTHER" id="PTHR36181">
    <property type="entry name" value="INTRON-ENCODED ENDONUCLEASE AI3-RELATED"/>
    <property type="match status" value="1"/>
</dbReference>
<dbReference type="Gene3D" id="3.10.28.10">
    <property type="entry name" value="Homing endonucleases"/>
    <property type="match status" value="2"/>
</dbReference>
<dbReference type="EMBL" id="KC832409">
    <property type="protein sequence ID" value="AGN49006.1"/>
    <property type="molecule type" value="Genomic_DNA"/>
</dbReference>
<proteinExistence type="predicted"/>
<dbReference type="PANTHER" id="PTHR36181:SF2">
    <property type="entry name" value="INTRON-ENCODED ENDONUCLEASE AI3-RELATED"/>
    <property type="match status" value="1"/>
</dbReference>
<dbReference type="AlphaFoldDB" id="R9U4H1"/>
<feature type="domain" description="Homing endonuclease LAGLIDADG" evidence="1">
    <location>
        <begin position="186"/>
        <end position="279"/>
    </location>
</feature>
<accession>R9U4H1</accession>
<gene>
    <name evidence="2" type="ordered locus">BC1G_20030</name>
</gene>
<reference evidence="2" key="1">
    <citation type="submission" date="2013-03" db="EMBL/GenBank/DDBJ databases">
        <title>The Genome Sequence of Botryotinia fuckeliana B05.10 mitochondrial assembly.</title>
        <authorList>
            <consortium name="The Broad Institute Genome Sequencing Platform"/>
            <person name="van Kan J."/>
            <person name="Stassen J."/>
            <person name="Cuomo C."/>
            <person name="Walker B."/>
            <person name="Young S.K."/>
            <person name="Zeng Q."/>
            <person name="Gargeya S."/>
            <person name="Fitzgerald M."/>
            <person name="Haas B."/>
            <person name="Abouelleil A."/>
            <person name="Alvarado L."/>
            <person name="Arachchi H.M."/>
            <person name="Berlin A.M."/>
            <person name="Chapman S.B."/>
            <person name="Dewar J."/>
            <person name="Goldberg J."/>
            <person name="Griggs A."/>
            <person name="Gujja S."/>
            <person name="Hansen M."/>
            <person name="Howarth C."/>
            <person name="Imamovic A."/>
            <person name="Larimer J."/>
            <person name="McCowan C."/>
            <person name="Murphy C."/>
            <person name="Neiman D."/>
            <person name="Pearson M."/>
            <person name="Priest M."/>
            <person name="Roberts A."/>
            <person name="Saif S."/>
            <person name="Shea T."/>
            <person name="Sisk P."/>
            <person name="Sykes S."/>
            <person name="Wortman J."/>
            <person name="Nusbaum C."/>
            <person name="Birren B."/>
        </authorList>
    </citation>
    <scope>NUCLEOTIDE SEQUENCE [LARGE SCALE GENOMIC DNA]</scope>
    <source>
        <strain evidence="2">B05.10</strain>
    </source>
</reference>
<protein>
    <submittedName>
        <fullName evidence="2">LAGLIDADG endonuclease</fullName>
    </submittedName>
</protein>
<dbReference type="SUPFAM" id="SSF55608">
    <property type="entry name" value="Homing endonucleases"/>
    <property type="match status" value="2"/>
</dbReference>
<evidence type="ECO:0000313" key="2">
    <source>
        <dbReference type="EMBL" id="AGN49006.1"/>
    </source>
</evidence>
<name>R9U4H1_BOTFB</name>
<dbReference type="InterPro" id="IPR027434">
    <property type="entry name" value="Homing_endonucl"/>
</dbReference>
<keyword evidence="2" id="KW-0496">Mitochondrion</keyword>
<dbReference type="GO" id="GO:0004519">
    <property type="term" value="F:endonuclease activity"/>
    <property type="evidence" value="ECO:0007669"/>
    <property type="project" value="UniProtKB-KW"/>
</dbReference>
<geneLocation type="mitochondrion" evidence="2"/>
<keyword evidence="2" id="KW-0255">Endonuclease</keyword>
<organism evidence="2">
    <name type="scientific">Botryotinia fuckeliana (strain B05.10)</name>
    <name type="common">Noble rot fungus</name>
    <name type="synonym">Botrytis cinerea</name>
    <dbReference type="NCBI Taxonomy" id="332648"/>
    <lineage>
        <taxon>Eukaryota</taxon>
        <taxon>Fungi</taxon>
        <taxon>Dikarya</taxon>
        <taxon>Ascomycota</taxon>
        <taxon>Pezizomycotina</taxon>
        <taxon>Leotiomycetes</taxon>
        <taxon>Helotiales</taxon>
        <taxon>Sclerotiniaceae</taxon>
        <taxon>Botrytis</taxon>
    </lineage>
</organism>
<keyword evidence="2" id="KW-0540">Nuclease</keyword>
<dbReference type="Pfam" id="PF00961">
    <property type="entry name" value="LAGLIDADG_1"/>
    <property type="match status" value="2"/>
</dbReference>
<dbReference type="InterPro" id="IPR004860">
    <property type="entry name" value="LAGLIDADG_dom"/>
</dbReference>